<comment type="caution">
    <text evidence="2">The sequence shown here is derived from an EMBL/GenBank/DDBJ whole genome shotgun (WGS) entry which is preliminary data.</text>
</comment>
<feature type="region of interest" description="Disordered" evidence="1">
    <location>
        <begin position="1"/>
        <end position="24"/>
    </location>
</feature>
<name>A0A8T0YLD1_9STRA</name>
<evidence type="ECO:0000313" key="3">
    <source>
        <dbReference type="Proteomes" id="UP000735874"/>
    </source>
</evidence>
<protein>
    <submittedName>
        <fullName evidence="2">Uncharacterized protein</fullName>
    </submittedName>
</protein>
<dbReference type="EMBL" id="RCMG01000978">
    <property type="protein sequence ID" value="KAG2840183.1"/>
    <property type="molecule type" value="Genomic_DNA"/>
</dbReference>
<gene>
    <name evidence="2" type="ORF">PC113_g19323</name>
</gene>
<dbReference type="AlphaFoldDB" id="A0A8T0YLD1"/>
<dbReference type="Proteomes" id="UP000735874">
    <property type="component" value="Unassembled WGS sequence"/>
</dbReference>
<organism evidence="2 3">
    <name type="scientific">Phytophthora cactorum</name>
    <dbReference type="NCBI Taxonomy" id="29920"/>
    <lineage>
        <taxon>Eukaryota</taxon>
        <taxon>Sar</taxon>
        <taxon>Stramenopiles</taxon>
        <taxon>Oomycota</taxon>
        <taxon>Peronosporomycetes</taxon>
        <taxon>Peronosporales</taxon>
        <taxon>Peronosporaceae</taxon>
        <taxon>Phytophthora</taxon>
    </lineage>
</organism>
<evidence type="ECO:0000313" key="2">
    <source>
        <dbReference type="EMBL" id="KAG2840183.1"/>
    </source>
</evidence>
<evidence type="ECO:0000256" key="1">
    <source>
        <dbReference type="SAM" id="MobiDB-lite"/>
    </source>
</evidence>
<sequence length="165" mass="18347">MSSLQKRHDNFRSPPSSDRVGSHRCGSVLAQAERDLLRGEDEFVVVRVLGGQHPQRYGAPKLCRLTQPCLEGRCKTPSASRHFVLLLLHQRRSTLRCRRQLAGNNQPGRPPRSFSYIDIRHEDIAGSVVVAGPPDELGNVHVLEHCAGLGSLRFLASEKRVKVNA</sequence>
<proteinExistence type="predicted"/>
<reference evidence="2" key="1">
    <citation type="submission" date="2018-10" db="EMBL/GenBank/DDBJ databases">
        <title>Effector identification in a new, highly contiguous assembly of the strawberry crown rot pathogen Phytophthora cactorum.</title>
        <authorList>
            <person name="Armitage A.D."/>
            <person name="Nellist C.F."/>
            <person name="Bates H."/>
            <person name="Vickerstaff R.J."/>
            <person name="Harrison R.J."/>
        </authorList>
    </citation>
    <scope>NUCLEOTIDE SEQUENCE</scope>
    <source>
        <strain evidence="2">15-7</strain>
    </source>
</reference>
<accession>A0A8T0YLD1</accession>
<feature type="compositionally biased region" description="Basic and acidic residues" evidence="1">
    <location>
        <begin position="1"/>
        <end position="11"/>
    </location>
</feature>